<evidence type="ECO:0000313" key="3">
    <source>
        <dbReference type="EMBL" id="CAK0905438.1"/>
    </source>
</evidence>
<dbReference type="EMBL" id="CAUYUJ010021559">
    <property type="protein sequence ID" value="CAK0905438.1"/>
    <property type="molecule type" value="Genomic_DNA"/>
</dbReference>
<feature type="region of interest" description="Disordered" evidence="1">
    <location>
        <begin position="1"/>
        <end position="52"/>
    </location>
</feature>
<reference evidence="3" key="1">
    <citation type="submission" date="2023-10" db="EMBL/GenBank/DDBJ databases">
        <authorList>
            <person name="Chen Y."/>
            <person name="Shah S."/>
            <person name="Dougan E. K."/>
            <person name="Thang M."/>
            <person name="Chan C."/>
        </authorList>
    </citation>
    <scope>NUCLEOTIDE SEQUENCE [LARGE SCALE GENOMIC DNA]</scope>
</reference>
<gene>
    <name evidence="3" type="ORF">PCOR1329_LOCUS81148</name>
</gene>
<evidence type="ECO:0000256" key="1">
    <source>
        <dbReference type="SAM" id="MobiDB-lite"/>
    </source>
</evidence>
<feature type="compositionally biased region" description="Low complexity" evidence="1">
    <location>
        <begin position="227"/>
        <end position="240"/>
    </location>
</feature>
<dbReference type="PANTHER" id="PTHR33153:SF3">
    <property type="entry name" value="TRAFFICKING PROTEIN PARTICLE COMPLEX SUBUNIT 11 DOMAIN-CONTAINING PROTEIN"/>
    <property type="match status" value="1"/>
</dbReference>
<feature type="compositionally biased region" description="Basic and acidic residues" evidence="1">
    <location>
        <begin position="32"/>
        <end position="50"/>
    </location>
</feature>
<keyword evidence="4" id="KW-1185">Reference proteome</keyword>
<organism evidence="3 4">
    <name type="scientific">Prorocentrum cordatum</name>
    <dbReference type="NCBI Taxonomy" id="2364126"/>
    <lineage>
        <taxon>Eukaryota</taxon>
        <taxon>Sar</taxon>
        <taxon>Alveolata</taxon>
        <taxon>Dinophyceae</taxon>
        <taxon>Prorocentrales</taxon>
        <taxon>Prorocentraceae</taxon>
        <taxon>Prorocentrum</taxon>
    </lineage>
</organism>
<dbReference type="InterPro" id="IPR057191">
    <property type="entry name" value="DUF7869"/>
</dbReference>
<feature type="compositionally biased region" description="Low complexity" evidence="1">
    <location>
        <begin position="311"/>
        <end position="328"/>
    </location>
</feature>
<dbReference type="Proteomes" id="UP001189429">
    <property type="component" value="Unassembled WGS sequence"/>
</dbReference>
<evidence type="ECO:0000313" key="4">
    <source>
        <dbReference type="Proteomes" id="UP001189429"/>
    </source>
</evidence>
<feature type="compositionally biased region" description="Low complexity" evidence="1">
    <location>
        <begin position="1"/>
        <end position="14"/>
    </location>
</feature>
<name>A0ABN9XZ50_9DINO</name>
<feature type="compositionally biased region" description="Acidic residues" evidence="1">
    <location>
        <begin position="435"/>
        <end position="446"/>
    </location>
</feature>
<sequence>MAAMAMARPSPAAACDIDGGRQSPFEDAYSDYSDHDFRAPSRGEEQHDAEMSPLAAPLASRLAEAASRQQRLRYDLDGGRQSPFESDDDYDYDSCAGPMGEAELAGGGVRAAWAFGRRALWASGRPGRPGRPGGRAAGRRPGIPAPRRPGRPSGRGVWAAGGPGVRGARAAAASGRLGARAPGPPRHSGAARSGRPGGPGGPGVRAAGRRPGIPAPGRPGRPGGRGVRAAGRRGAWAARASRAPGALGVRAARAAAASGRLGGWAPPGIRRPGVPGARAAAASGWLGARASGRPGVRAPGALHGRPGGPGVQAAAAGRRPGIPASGRLGRPGGRGVRASGRLGARAPGRLGARPPGATGAHGPPGVQVPGRPGAWVSGRPGAQAYAPGRPGVWASGRGRPGAGAGVRAFRRLGAQASGRFGRPGARKVDPVREETEVELPESVDEEEDDTVYSKSCNCKSKCYKQFSSKEIVESKQAWACIENETERKKKLFQAVTLEVKSAANQASKKIRKWTHKGKDVCRQSWAFINSTSSVTVDLYRKHVNAGGTEPPLNLPKMPGPRANTQSMKADTWFLALYDSLAEPCPTENAEEVKVEESHELIESPSHPLWILGAALDSDTAAPEKRYVPIRFLNPGNFETIWSQYQAEVNNEQQTNTAEMSDLWRPALHMTGVAVRGYLDGFFVMSSDQKKDSNMQATVLSRTLDVVSSMCDGRGTCMPRTLILGVDNTCRESKNQYFLTFLGWLKSTKKFDTIEVHVLQDPQEFCDFIKESVPKVADREILAEVLGGTCDFKEWVQQLNIKLSGLAATHQMHDPEVTHVWRIMSRELLKSAGFEDGAIECPDEWKDMAPGGHGSILLLKHFMSSSVYSQAPLLLLPEALAKNLQKDQGCWGLAIPF</sequence>
<protein>
    <recommendedName>
        <fullName evidence="2">DUF7869 domain-containing protein</fullName>
    </recommendedName>
</protein>
<dbReference type="PANTHER" id="PTHR33153">
    <property type="entry name" value="MYND-TYPE DOMAIN-CONTAINING PROTEIN"/>
    <property type="match status" value="1"/>
</dbReference>
<evidence type="ECO:0000259" key="2">
    <source>
        <dbReference type="Pfam" id="PF25273"/>
    </source>
</evidence>
<proteinExistence type="predicted"/>
<comment type="caution">
    <text evidence="3">The sequence shown here is derived from an EMBL/GenBank/DDBJ whole genome shotgun (WGS) entry which is preliminary data.</text>
</comment>
<feature type="compositionally biased region" description="Low complexity" evidence="1">
    <location>
        <begin position="166"/>
        <end position="181"/>
    </location>
</feature>
<feature type="region of interest" description="Disordered" evidence="1">
    <location>
        <begin position="120"/>
        <end position="240"/>
    </location>
</feature>
<accession>A0ABN9XZ50</accession>
<feature type="region of interest" description="Disordered" evidence="1">
    <location>
        <begin position="66"/>
        <end position="95"/>
    </location>
</feature>
<feature type="region of interest" description="Disordered" evidence="1">
    <location>
        <begin position="417"/>
        <end position="446"/>
    </location>
</feature>
<feature type="region of interest" description="Disordered" evidence="1">
    <location>
        <begin position="299"/>
        <end position="370"/>
    </location>
</feature>
<dbReference type="Pfam" id="PF25273">
    <property type="entry name" value="DUF7869"/>
    <property type="match status" value="1"/>
</dbReference>
<feature type="compositionally biased region" description="Low complexity" evidence="1">
    <location>
        <begin position="336"/>
        <end position="370"/>
    </location>
</feature>
<feature type="domain" description="DUF7869" evidence="2">
    <location>
        <begin position="659"/>
        <end position="758"/>
    </location>
</feature>